<reference evidence="1 2" key="1">
    <citation type="submission" date="2016-05" db="EMBL/GenBank/DDBJ databases">
        <title>Single-cell genome of chain-forming Candidatus Thiomargarita nelsonii and comparison to other large sulfur-oxidizing bacteria.</title>
        <authorList>
            <person name="Winkel M."/>
            <person name="Salman V."/>
            <person name="Woyke T."/>
            <person name="Schulz-Vogt H."/>
            <person name="Richter M."/>
            <person name="Flood B."/>
            <person name="Bailey J."/>
            <person name="Amann R."/>
            <person name="Mussmann M."/>
        </authorList>
    </citation>
    <scope>NUCLEOTIDE SEQUENCE [LARGE SCALE GENOMIC DNA]</scope>
    <source>
        <strain evidence="1 2">THI036</strain>
    </source>
</reference>
<comment type="caution">
    <text evidence="1">The sequence shown here is derived from an EMBL/GenBank/DDBJ whole genome shotgun (WGS) entry which is preliminary data.</text>
</comment>
<sequence length="67" mass="7412">MAETYALEPEVLTAEQEAVPSLLEGIMEETRLKPTEEGYAETVQGLEALIGELLKRPKGEKINKNVL</sequence>
<gene>
    <name evidence="1" type="ORF">THIOM_001799</name>
</gene>
<accession>A0A176S3A0</accession>
<dbReference type="EMBL" id="LUTY01000973">
    <property type="protein sequence ID" value="OAD22398.1"/>
    <property type="molecule type" value="Genomic_DNA"/>
</dbReference>
<evidence type="ECO:0000313" key="2">
    <source>
        <dbReference type="Proteomes" id="UP000076962"/>
    </source>
</evidence>
<organism evidence="1 2">
    <name type="scientific">Candidatus Thiomargarita nelsonii</name>
    <dbReference type="NCBI Taxonomy" id="1003181"/>
    <lineage>
        <taxon>Bacteria</taxon>
        <taxon>Pseudomonadati</taxon>
        <taxon>Pseudomonadota</taxon>
        <taxon>Gammaproteobacteria</taxon>
        <taxon>Thiotrichales</taxon>
        <taxon>Thiotrichaceae</taxon>
        <taxon>Thiomargarita</taxon>
    </lineage>
</organism>
<feature type="non-terminal residue" evidence="1">
    <location>
        <position position="67"/>
    </location>
</feature>
<name>A0A176S3A0_9GAMM</name>
<protein>
    <submittedName>
        <fullName evidence="1">Uncharacterized protein</fullName>
    </submittedName>
</protein>
<dbReference type="Proteomes" id="UP000076962">
    <property type="component" value="Unassembled WGS sequence"/>
</dbReference>
<dbReference type="AlphaFoldDB" id="A0A176S3A0"/>
<proteinExistence type="predicted"/>
<keyword evidence="2" id="KW-1185">Reference proteome</keyword>
<evidence type="ECO:0000313" key="1">
    <source>
        <dbReference type="EMBL" id="OAD22398.1"/>
    </source>
</evidence>